<feature type="compositionally biased region" description="Acidic residues" evidence="1">
    <location>
        <begin position="277"/>
        <end position="311"/>
    </location>
</feature>
<protein>
    <submittedName>
        <fullName evidence="2">Uncharacterized protein</fullName>
    </submittedName>
</protein>
<dbReference type="Proteomes" id="UP001286456">
    <property type="component" value="Unassembled WGS sequence"/>
</dbReference>
<feature type="region of interest" description="Disordered" evidence="1">
    <location>
        <begin position="277"/>
        <end position="333"/>
    </location>
</feature>
<dbReference type="AlphaFoldDB" id="A0AAE0M4B6"/>
<evidence type="ECO:0000313" key="3">
    <source>
        <dbReference type="Proteomes" id="UP001286456"/>
    </source>
</evidence>
<keyword evidence="3" id="KW-1185">Reference proteome</keyword>
<dbReference type="EMBL" id="JAUEPO010000007">
    <property type="protein sequence ID" value="KAK3317419.1"/>
    <property type="molecule type" value="Genomic_DNA"/>
</dbReference>
<comment type="caution">
    <text evidence="2">The sequence shown here is derived from an EMBL/GenBank/DDBJ whole genome shotgun (WGS) entry which is preliminary data.</text>
</comment>
<evidence type="ECO:0000256" key="1">
    <source>
        <dbReference type="SAM" id="MobiDB-lite"/>
    </source>
</evidence>
<name>A0AAE0M4B6_9PEZI</name>
<accession>A0AAE0M4B6</accession>
<organism evidence="2 3">
    <name type="scientific">Cercophora scortea</name>
    <dbReference type="NCBI Taxonomy" id="314031"/>
    <lineage>
        <taxon>Eukaryota</taxon>
        <taxon>Fungi</taxon>
        <taxon>Dikarya</taxon>
        <taxon>Ascomycota</taxon>
        <taxon>Pezizomycotina</taxon>
        <taxon>Sordariomycetes</taxon>
        <taxon>Sordariomycetidae</taxon>
        <taxon>Sordariales</taxon>
        <taxon>Lasiosphaeriaceae</taxon>
        <taxon>Cercophora</taxon>
    </lineage>
</organism>
<gene>
    <name evidence="2" type="ORF">B0T19DRAFT_291536</name>
</gene>
<reference evidence="2" key="1">
    <citation type="journal article" date="2023" name="Mol. Phylogenet. Evol.">
        <title>Genome-scale phylogeny and comparative genomics of the fungal order Sordariales.</title>
        <authorList>
            <person name="Hensen N."/>
            <person name="Bonometti L."/>
            <person name="Westerberg I."/>
            <person name="Brannstrom I.O."/>
            <person name="Guillou S."/>
            <person name="Cros-Aarteil S."/>
            <person name="Calhoun S."/>
            <person name="Haridas S."/>
            <person name="Kuo A."/>
            <person name="Mondo S."/>
            <person name="Pangilinan J."/>
            <person name="Riley R."/>
            <person name="LaButti K."/>
            <person name="Andreopoulos B."/>
            <person name="Lipzen A."/>
            <person name="Chen C."/>
            <person name="Yan M."/>
            <person name="Daum C."/>
            <person name="Ng V."/>
            <person name="Clum A."/>
            <person name="Steindorff A."/>
            <person name="Ohm R.A."/>
            <person name="Martin F."/>
            <person name="Silar P."/>
            <person name="Natvig D.O."/>
            <person name="Lalanne C."/>
            <person name="Gautier V."/>
            <person name="Ament-Velasquez S.L."/>
            <person name="Kruys A."/>
            <person name="Hutchinson M.I."/>
            <person name="Powell A.J."/>
            <person name="Barry K."/>
            <person name="Miller A.N."/>
            <person name="Grigoriev I.V."/>
            <person name="Debuchy R."/>
            <person name="Gladieux P."/>
            <person name="Hiltunen Thoren M."/>
            <person name="Johannesson H."/>
        </authorList>
    </citation>
    <scope>NUCLEOTIDE SEQUENCE</scope>
    <source>
        <strain evidence="2">SMH4131-1</strain>
    </source>
</reference>
<reference evidence="2" key="2">
    <citation type="submission" date="2023-06" db="EMBL/GenBank/DDBJ databases">
        <authorList>
            <consortium name="Lawrence Berkeley National Laboratory"/>
            <person name="Haridas S."/>
            <person name="Hensen N."/>
            <person name="Bonometti L."/>
            <person name="Westerberg I."/>
            <person name="Brannstrom I.O."/>
            <person name="Guillou S."/>
            <person name="Cros-Aarteil S."/>
            <person name="Calhoun S."/>
            <person name="Kuo A."/>
            <person name="Mondo S."/>
            <person name="Pangilinan J."/>
            <person name="Riley R."/>
            <person name="Labutti K."/>
            <person name="Andreopoulos B."/>
            <person name="Lipzen A."/>
            <person name="Chen C."/>
            <person name="Yanf M."/>
            <person name="Daum C."/>
            <person name="Ng V."/>
            <person name="Clum A."/>
            <person name="Steindorff A."/>
            <person name="Ohm R."/>
            <person name="Martin F."/>
            <person name="Silar P."/>
            <person name="Natvig D."/>
            <person name="Lalanne C."/>
            <person name="Gautier V."/>
            <person name="Ament-Velasquez S.L."/>
            <person name="Kruys A."/>
            <person name="Hutchinson M.I."/>
            <person name="Powell A.J."/>
            <person name="Barry K."/>
            <person name="Miller A.N."/>
            <person name="Grigoriev I.V."/>
            <person name="Debuchy R."/>
            <person name="Gladieux P."/>
            <person name="Thoren M.H."/>
            <person name="Johannesson H."/>
        </authorList>
    </citation>
    <scope>NUCLEOTIDE SEQUENCE</scope>
    <source>
        <strain evidence="2">SMH4131-1</strain>
    </source>
</reference>
<proteinExistence type="predicted"/>
<dbReference type="Gene3D" id="3.30.70.100">
    <property type="match status" value="1"/>
</dbReference>
<sequence>MAIRKKGVIYERRENKRNTWTRFHLSRERSWPQWAPCHSNLYFGPLEGVPGLERVRLGRMVEDPEQAVFNILWDNPKALKDFQQSPICGEFLRGLGRDDSEASRESLLVSLQWDSGFCMGDDIRFPDDLRGRVTLTKLYFTYESDTTPDHDVWRGDLAKAFARWMPPGSNLVAGPPAWSWTAIAYVDDDGRQQELPPSLAATMATAAGSSAGQSIAACYDFFRWNAYGATPEHEEASFAQLGTREAWANQIAQAMPPIVAWEQERWDVEVAPPVIDFDTEEGDQGSDEESNQESDEEGDGESDRESDEEGSEGVGGERSGDEHPKSQSPVIDS</sequence>
<evidence type="ECO:0000313" key="2">
    <source>
        <dbReference type="EMBL" id="KAK3317419.1"/>
    </source>
</evidence>